<keyword evidence="3" id="KW-1185">Reference proteome</keyword>
<sequence>MRYCFFFIVLFSLPWCVSAQRSGGLTPIGQDQDDRPISNKELTVDGEKPPITDYLIISQSRDTTYVDTTLSIQKDYKFNYLRSDDFELMPFQNIGQPYNKLGKQVHMQQIMPGMGANARHDNYYEIDDVYDYYVPTPLTELYFKTAVNQGQQLDAFFTSNLSPQFNFSISYKGMRSAGEYVNTLTSTGNFKFTSNYFTKDKKYRLRLHTTFQDLTNQESGGLTVESLQGFIDEDEDLDDRGRLEPNLNDAESLLEGRRFYIDHDYELLGQKDSTSYYSARIYNTAYFEDKFYRFSEPTPTPGFLGESYVSSGIEGKTNYEHSLVEAGLTYDHYILGYFKAGLARRDYNYGYDRIVNTSNGVVDDRLIGEVYQFKAAFAKRLGVFDFKADGAINFAGDLDGQYLRAAAGLQLKDVLLTASASVNSVAPDFNLQLHQSDYIAYNWQNNFENIKKQQFTFKIDSDKYLDAQVDFTTMQDHAYFNYENVGVLFTPQPVQTDQDITYLKVKVHRGFRFLNHFGSDHTLMYQSVTQQDNIFNVPEFVARNTIYYEGEFFKKALKLQTGVTLKYFSSYFMDAYDPVLGEFYTQDRVELGDYPLVDIFLNAKIQQTRIFFKLEHANSPFADPDYFSAPLHPYRDLTLRFGLVWNFFL</sequence>
<name>A0A3S9MX64_9FLAO</name>
<accession>A0A3S9MX64</accession>
<dbReference type="OrthoDB" id="9812454at2"/>
<evidence type="ECO:0000313" key="2">
    <source>
        <dbReference type="EMBL" id="AZQ43831.1"/>
    </source>
</evidence>
<organism evidence="2 3">
    <name type="scientific">Nonlabens ponticola</name>
    <dbReference type="NCBI Taxonomy" id="2496866"/>
    <lineage>
        <taxon>Bacteria</taxon>
        <taxon>Pseudomonadati</taxon>
        <taxon>Bacteroidota</taxon>
        <taxon>Flavobacteriia</taxon>
        <taxon>Flavobacteriales</taxon>
        <taxon>Flavobacteriaceae</taxon>
        <taxon>Nonlabens</taxon>
    </lineage>
</organism>
<dbReference type="RefSeq" id="WP_126446664.1">
    <property type="nucleotide sequence ID" value="NZ_CP034549.1"/>
</dbReference>
<dbReference type="AlphaFoldDB" id="A0A3S9MX64"/>
<dbReference type="InterPro" id="IPR025631">
    <property type="entry name" value="Porin_10"/>
</dbReference>
<proteinExistence type="predicted"/>
<dbReference type="Proteomes" id="UP000279600">
    <property type="component" value="Chromosome"/>
</dbReference>
<dbReference type="EMBL" id="CP034549">
    <property type="protein sequence ID" value="AZQ43831.1"/>
    <property type="molecule type" value="Genomic_DNA"/>
</dbReference>
<feature type="chain" id="PRO_5019318051" description="Porin" evidence="1">
    <location>
        <begin position="20"/>
        <end position="649"/>
    </location>
</feature>
<dbReference type="KEGG" id="noj:EJ995_06155"/>
<feature type="signal peptide" evidence="1">
    <location>
        <begin position="1"/>
        <end position="19"/>
    </location>
</feature>
<keyword evidence="1" id="KW-0732">Signal</keyword>
<gene>
    <name evidence="2" type="ORF">EJ995_06155</name>
</gene>
<evidence type="ECO:0000313" key="3">
    <source>
        <dbReference type="Proteomes" id="UP000279600"/>
    </source>
</evidence>
<evidence type="ECO:0008006" key="4">
    <source>
        <dbReference type="Google" id="ProtNLM"/>
    </source>
</evidence>
<evidence type="ECO:0000256" key="1">
    <source>
        <dbReference type="SAM" id="SignalP"/>
    </source>
</evidence>
<dbReference type="Pfam" id="PF14121">
    <property type="entry name" value="Porin_10"/>
    <property type="match status" value="1"/>
</dbReference>
<protein>
    <recommendedName>
        <fullName evidence="4">Porin</fullName>
    </recommendedName>
</protein>
<reference evidence="2 3" key="1">
    <citation type="submission" date="2018-12" db="EMBL/GenBank/DDBJ databases">
        <title>Complete genome of Nonlabens sp. MJ115.</title>
        <authorList>
            <person name="Choi H.S."/>
            <person name="Jung J."/>
        </authorList>
    </citation>
    <scope>NUCLEOTIDE SEQUENCE [LARGE SCALE GENOMIC DNA]</scope>
    <source>
        <strain evidence="2 3">MJ115</strain>
    </source>
</reference>